<feature type="compositionally biased region" description="Acidic residues" evidence="6">
    <location>
        <begin position="118"/>
        <end position="133"/>
    </location>
</feature>
<feature type="transmembrane region" description="Helical" evidence="7">
    <location>
        <begin position="595"/>
        <end position="617"/>
    </location>
</feature>
<feature type="transmembrane region" description="Helical" evidence="7">
    <location>
        <begin position="341"/>
        <end position="363"/>
    </location>
</feature>
<evidence type="ECO:0008006" key="10">
    <source>
        <dbReference type="Google" id="ProtNLM"/>
    </source>
</evidence>
<accession>A0A1E3P187</accession>
<feature type="region of interest" description="Disordered" evidence="6">
    <location>
        <begin position="112"/>
        <end position="142"/>
    </location>
</feature>
<protein>
    <recommendedName>
        <fullName evidence="10">MATE efflux family protein</fullName>
    </recommendedName>
</protein>
<dbReference type="RefSeq" id="XP_019038161.1">
    <property type="nucleotide sequence ID" value="XM_019184162.1"/>
</dbReference>
<keyword evidence="4 7" id="KW-1133">Transmembrane helix</keyword>
<feature type="transmembrane region" description="Helical" evidence="7">
    <location>
        <begin position="231"/>
        <end position="257"/>
    </location>
</feature>
<dbReference type="OrthoDB" id="2126698at2759"/>
<sequence>MAVANLISQTLQELQPRLRTNGFGIANAHRKLSLTFIPPSTKSPLFQYGSSPGQRSFLSLGTDYEGIGDREEDIDEELGGELSRTVSLPSQISEAPQEPELDWLLEEHHRRYSSANVSDEDEEEEEDDTDNEDTQNYHGYEDDSDSFNNFMSRVRRHQQQFRKNSVTSIGSVSISQQNNTENFFREKVTTKSEIGKLLQYAIPLIITFLLEQIFSVVCVLVVGHIGKNELAAVSLATMTSNIVFAVFEGLATALDTLCPQAYGAGDYHGVGIHFQRCALLSLALFFPFGVVWWFSGYFLKYLVPDPELVKLASQFLRIMLPGAPAYILFENLKRYLQAQGIFEAGTYVLLICAPLNVAASYFLVWDKRIGLGFIGAPIAVTLNFWLMLLLLIGYTIFIDGMKCWGGFSKRSLHHWKDLMHLAIPGVVMLEVESLSYEIMTLFASYFGTEYLAAQSAVSTVASLVYMIPFSVGIASSTRIANFIGARRIQCAKLASKIGIYGSLMTGIINCFALIILRVPLAKMFSKDEGVVKMTIDIFPLIAVVQIFDSMNAVAGSCLRGQGMQRIGSYINLFVYYVIGMPLAWFFGYYLDFKLFGLWISIGFGLFLIGLSESWFVLKADWQKILDEADERKEDELENGVEN</sequence>
<evidence type="ECO:0000256" key="4">
    <source>
        <dbReference type="ARBA" id="ARBA00022989"/>
    </source>
</evidence>
<feature type="transmembrane region" description="Helical" evidence="7">
    <location>
        <begin position="537"/>
        <end position="558"/>
    </location>
</feature>
<evidence type="ECO:0000256" key="5">
    <source>
        <dbReference type="ARBA" id="ARBA00023136"/>
    </source>
</evidence>
<name>A0A1E3P187_WICAA</name>
<dbReference type="EMBL" id="KV454211">
    <property type="protein sequence ID" value="ODQ58954.1"/>
    <property type="molecule type" value="Genomic_DNA"/>
</dbReference>
<dbReference type="PANTHER" id="PTHR11206">
    <property type="entry name" value="MULTIDRUG RESISTANCE PROTEIN"/>
    <property type="match status" value="1"/>
</dbReference>
<feature type="transmembrane region" description="Helical" evidence="7">
    <location>
        <begin position="200"/>
        <end position="225"/>
    </location>
</feature>
<dbReference type="InterPro" id="IPR045069">
    <property type="entry name" value="MATE_euk"/>
</dbReference>
<feature type="transmembrane region" description="Helical" evidence="7">
    <location>
        <begin position="418"/>
        <end position="436"/>
    </location>
</feature>
<evidence type="ECO:0000256" key="2">
    <source>
        <dbReference type="ARBA" id="ARBA00010199"/>
    </source>
</evidence>
<keyword evidence="9" id="KW-1185">Reference proteome</keyword>
<gene>
    <name evidence="8" type="ORF">WICANDRAFT_69354</name>
</gene>
<dbReference type="GO" id="GO:1990961">
    <property type="term" value="P:xenobiotic detoxification by transmembrane export across the plasma membrane"/>
    <property type="evidence" value="ECO:0007669"/>
    <property type="project" value="InterPro"/>
</dbReference>
<feature type="transmembrane region" description="Helical" evidence="7">
    <location>
        <begin position="456"/>
        <end position="476"/>
    </location>
</feature>
<feature type="transmembrane region" description="Helical" evidence="7">
    <location>
        <begin position="278"/>
        <end position="299"/>
    </location>
</feature>
<dbReference type="AlphaFoldDB" id="A0A1E3P187"/>
<dbReference type="GO" id="GO:0015297">
    <property type="term" value="F:antiporter activity"/>
    <property type="evidence" value="ECO:0007669"/>
    <property type="project" value="InterPro"/>
</dbReference>
<dbReference type="STRING" id="683960.A0A1E3P187"/>
<comment type="subcellular location">
    <subcellularLocation>
        <location evidence="1">Membrane</location>
        <topology evidence="1">Multi-pass membrane protein</topology>
    </subcellularLocation>
</comment>
<dbReference type="NCBIfam" id="TIGR00797">
    <property type="entry name" value="matE"/>
    <property type="match status" value="1"/>
</dbReference>
<dbReference type="Pfam" id="PF01554">
    <property type="entry name" value="MatE"/>
    <property type="match status" value="2"/>
</dbReference>
<dbReference type="Proteomes" id="UP000094112">
    <property type="component" value="Unassembled WGS sequence"/>
</dbReference>
<evidence type="ECO:0000313" key="8">
    <source>
        <dbReference type="EMBL" id="ODQ58954.1"/>
    </source>
</evidence>
<dbReference type="CDD" id="cd13132">
    <property type="entry name" value="MATE_eukaryotic"/>
    <property type="match status" value="1"/>
</dbReference>
<feature type="transmembrane region" description="Helical" evidence="7">
    <location>
        <begin position="497"/>
        <end position="517"/>
    </location>
</feature>
<feature type="transmembrane region" description="Helical" evidence="7">
    <location>
        <begin position="369"/>
        <end position="397"/>
    </location>
</feature>
<comment type="similarity">
    <text evidence="2">Belongs to the multi antimicrobial extrusion (MATE) (TC 2.A.66.1) family.</text>
</comment>
<proteinExistence type="inferred from homology"/>
<organism evidence="8 9">
    <name type="scientific">Wickerhamomyces anomalus (strain ATCC 58044 / CBS 1984 / NCYC 433 / NRRL Y-366-8)</name>
    <name type="common">Yeast</name>
    <name type="synonym">Hansenula anomala</name>
    <dbReference type="NCBI Taxonomy" id="683960"/>
    <lineage>
        <taxon>Eukaryota</taxon>
        <taxon>Fungi</taxon>
        <taxon>Dikarya</taxon>
        <taxon>Ascomycota</taxon>
        <taxon>Saccharomycotina</taxon>
        <taxon>Saccharomycetes</taxon>
        <taxon>Phaffomycetales</taxon>
        <taxon>Wickerhamomycetaceae</taxon>
        <taxon>Wickerhamomyces</taxon>
    </lineage>
</organism>
<keyword evidence="3 7" id="KW-0812">Transmembrane</keyword>
<reference evidence="8 9" key="1">
    <citation type="journal article" date="2016" name="Proc. Natl. Acad. Sci. U.S.A.">
        <title>Comparative genomics of biotechnologically important yeasts.</title>
        <authorList>
            <person name="Riley R."/>
            <person name="Haridas S."/>
            <person name="Wolfe K.H."/>
            <person name="Lopes M.R."/>
            <person name="Hittinger C.T."/>
            <person name="Goeker M."/>
            <person name="Salamov A.A."/>
            <person name="Wisecaver J.H."/>
            <person name="Long T.M."/>
            <person name="Calvey C.H."/>
            <person name="Aerts A.L."/>
            <person name="Barry K.W."/>
            <person name="Choi C."/>
            <person name="Clum A."/>
            <person name="Coughlan A.Y."/>
            <person name="Deshpande S."/>
            <person name="Douglass A.P."/>
            <person name="Hanson S.J."/>
            <person name="Klenk H.-P."/>
            <person name="LaButti K.M."/>
            <person name="Lapidus A."/>
            <person name="Lindquist E.A."/>
            <person name="Lipzen A.M."/>
            <person name="Meier-Kolthoff J.P."/>
            <person name="Ohm R.A."/>
            <person name="Otillar R.P."/>
            <person name="Pangilinan J.L."/>
            <person name="Peng Y."/>
            <person name="Rokas A."/>
            <person name="Rosa C.A."/>
            <person name="Scheuner C."/>
            <person name="Sibirny A.A."/>
            <person name="Slot J.C."/>
            <person name="Stielow J.B."/>
            <person name="Sun H."/>
            <person name="Kurtzman C.P."/>
            <person name="Blackwell M."/>
            <person name="Grigoriev I.V."/>
            <person name="Jeffries T.W."/>
        </authorList>
    </citation>
    <scope>NUCLEOTIDE SEQUENCE [LARGE SCALE GENOMIC DNA]</scope>
    <source>
        <strain evidence="9">ATCC 58044 / CBS 1984 / NCYC 433 / NRRL Y-366-8</strain>
    </source>
</reference>
<keyword evidence="5 7" id="KW-0472">Membrane</keyword>
<dbReference type="GO" id="GO:0016020">
    <property type="term" value="C:membrane"/>
    <property type="evidence" value="ECO:0007669"/>
    <property type="project" value="UniProtKB-SubCell"/>
</dbReference>
<evidence type="ECO:0000256" key="7">
    <source>
        <dbReference type="SAM" id="Phobius"/>
    </source>
</evidence>
<feature type="transmembrane region" description="Helical" evidence="7">
    <location>
        <begin position="570"/>
        <end position="589"/>
    </location>
</feature>
<dbReference type="GO" id="GO:0042910">
    <property type="term" value="F:xenobiotic transmembrane transporter activity"/>
    <property type="evidence" value="ECO:0007669"/>
    <property type="project" value="InterPro"/>
</dbReference>
<evidence type="ECO:0000313" key="9">
    <source>
        <dbReference type="Proteomes" id="UP000094112"/>
    </source>
</evidence>
<dbReference type="GeneID" id="30201408"/>
<dbReference type="InterPro" id="IPR002528">
    <property type="entry name" value="MATE_fam"/>
</dbReference>
<evidence type="ECO:0000256" key="6">
    <source>
        <dbReference type="SAM" id="MobiDB-lite"/>
    </source>
</evidence>
<evidence type="ECO:0000256" key="1">
    <source>
        <dbReference type="ARBA" id="ARBA00004141"/>
    </source>
</evidence>
<evidence type="ECO:0000256" key="3">
    <source>
        <dbReference type="ARBA" id="ARBA00022692"/>
    </source>
</evidence>